<evidence type="ECO:0000313" key="2">
    <source>
        <dbReference type="WBParaSite" id="EN70_4872"/>
    </source>
</evidence>
<reference evidence="1" key="1">
    <citation type="submission" date="2012-04" db="EMBL/GenBank/DDBJ databases">
        <title>The Genome Sequence of Loa loa.</title>
        <authorList>
            <consortium name="The Broad Institute Genome Sequencing Platform"/>
            <consortium name="Broad Institute Genome Sequencing Center for Infectious Disease"/>
            <person name="Nutman T.B."/>
            <person name="Fink D.L."/>
            <person name="Russ C."/>
            <person name="Young S."/>
            <person name="Zeng Q."/>
            <person name="Gargeya S."/>
            <person name="Alvarado L."/>
            <person name="Berlin A."/>
            <person name="Chapman S.B."/>
            <person name="Chen Z."/>
            <person name="Freedman E."/>
            <person name="Gellesch M."/>
            <person name="Goldberg J."/>
            <person name="Griggs A."/>
            <person name="Gujja S."/>
            <person name="Heilman E.R."/>
            <person name="Heiman D."/>
            <person name="Howarth C."/>
            <person name="Mehta T."/>
            <person name="Neiman D."/>
            <person name="Pearson M."/>
            <person name="Roberts A."/>
            <person name="Saif S."/>
            <person name="Shea T."/>
            <person name="Shenoy N."/>
            <person name="Sisk P."/>
            <person name="Stolte C."/>
            <person name="Sykes S."/>
            <person name="White J."/>
            <person name="Yandava C."/>
            <person name="Haas B."/>
            <person name="Henn M.R."/>
            <person name="Nusbaum C."/>
            <person name="Birren B."/>
        </authorList>
    </citation>
    <scope>NUCLEOTIDE SEQUENCE [LARGE SCALE GENOMIC DNA]</scope>
</reference>
<dbReference type="AlphaFoldDB" id="A0A1I7VPK2"/>
<keyword evidence="1" id="KW-1185">Reference proteome</keyword>
<sequence length="99" mass="10973">MSFQQSGLKENIHLSEETAELIESLALLLHVPLTSSQLSICVELLQKGVSHRSLVDAITRYSGKNHVDFFSAFSAILSKYISSISHNIKQILSKQTIVC</sequence>
<organism evidence="1 2">
    <name type="scientific">Loa loa</name>
    <name type="common">Eye worm</name>
    <name type="synonym">Filaria loa</name>
    <dbReference type="NCBI Taxonomy" id="7209"/>
    <lineage>
        <taxon>Eukaryota</taxon>
        <taxon>Metazoa</taxon>
        <taxon>Ecdysozoa</taxon>
        <taxon>Nematoda</taxon>
        <taxon>Chromadorea</taxon>
        <taxon>Rhabditida</taxon>
        <taxon>Spirurina</taxon>
        <taxon>Spiruromorpha</taxon>
        <taxon>Filarioidea</taxon>
        <taxon>Onchocercidae</taxon>
        <taxon>Loa</taxon>
    </lineage>
</organism>
<name>A0A1I7VPK2_LOALO</name>
<dbReference type="WBParaSite" id="EN70_4872">
    <property type="protein sequence ID" value="EN70_4872"/>
    <property type="gene ID" value="EN70_4872"/>
</dbReference>
<protein>
    <submittedName>
        <fullName evidence="2">Mitotic-spindle organizing protein associated with a ring of gamma-tubulin 1</fullName>
    </submittedName>
</protein>
<dbReference type="Proteomes" id="UP000095285">
    <property type="component" value="Unassembled WGS sequence"/>
</dbReference>
<evidence type="ECO:0000313" key="1">
    <source>
        <dbReference type="Proteomes" id="UP000095285"/>
    </source>
</evidence>
<proteinExistence type="predicted"/>
<accession>A0A1I7VPK2</accession>
<reference evidence="2" key="2">
    <citation type="submission" date="2016-11" db="UniProtKB">
        <authorList>
            <consortium name="WormBaseParasite"/>
        </authorList>
    </citation>
    <scope>IDENTIFICATION</scope>
</reference>